<dbReference type="InterPro" id="IPR007627">
    <property type="entry name" value="RNA_pol_sigma70_r2"/>
</dbReference>
<evidence type="ECO:0000259" key="6">
    <source>
        <dbReference type="Pfam" id="PF04542"/>
    </source>
</evidence>
<evidence type="ECO:0000256" key="5">
    <source>
        <dbReference type="ARBA" id="ARBA00023163"/>
    </source>
</evidence>
<evidence type="ECO:0000313" key="9">
    <source>
        <dbReference type="Proteomes" id="UP000198415"/>
    </source>
</evidence>
<dbReference type="NCBIfam" id="TIGR02937">
    <property type="entry name" value="sigma70-ECF"/>
    <property type="match status" value="1"/>
</dbReference>
<comment type="similarity">
    <text evidence="1">Belongs to the sigma-70 factor family. ECF subfamily.</text>
</comment>
<reference evidence="8 9" key="1">
    <citation type="submission" date="2017-06" db="EMBL/GenBank/DDBJ databases">
        <authorList>
            <person name="Kim H.J."/>
            <person name="Triplett B.A."/>
        </authorList>
    </citation>
    <scope>NUCLEOTIDE SEQUENCE [LARGE SCALE GENOMIC DNA]</scope>
    <source>
        <strain evidence="8 9">DSM 43151</strain>
    </source>
</reference>
<keyword evidence="3" id="KW-0731">Sigma factor</keyword>
<sequence>MAYLVGITRKLGRAVHRTEPSGVEEGVTFEQFAMARLPSLLRYAVVLTGDRHLAQDVVQEVLARAHVKWRRISDADSPEAYVRRMVLNEYLSWRRSWAVRNLHLAGERLVEIDDARGGVHDHADRIAESDELWNRLATLGRKQRAVLVLRYYEQLDDETIADLLNCSPATVRSQASKALRTLRLESEREIQFAQEKS</sequence>
<evidence type="ECO:0000256" key="2">
    <source>
        <dbReference type="ARBA" id="ARBA00023015"/>
    </source>
</evidence>
<dbReference type="Pfam" id="PF08281">
    <property type="entry name" value="Sigma70_r4_2"/>
    <property type="match status" value="1"/>
</dbReference>
<dbReference type="GO" id="GO:0016987">
    <property type="term" value="F:sigma factor activity"/>
    <property type="evidence" value="ECO:0007669"/>
    <property type="project" value="UniProtKB-KW"/>
</dbReference>
<evidence type="ECO:0000256" key="3">
    <source>
        <dbReference type="ARBA" id="ARBA00023082"/>
    </source>
</evidence>
<evidence type="ECO:0000313" key="8">
    <source>
        <dbReference type="EMBL" id="SNR87143.1"/>
    </source>
</evidence>
<evidence type="ECO:0000256" key="4">
    <source>
        <dbReference type="ARBA" id="ARBA00023125"/>
    </source>
</evidence>
<evidence type="ECO:0000256" key="1">
    <source>
        <dbReference type="ARBA" id="ARBA00010641"/>
    </source>
</evidence>
<organism evidence="8 9">
    <name type="scientific">Actinoplanes regularis</name>
    <dbReference type="NCBI Taxonomy" id="52697"/>
    <lineage>
        <taxon>Bacteria</taxon>
        <taxon>Bacillati</taxon>
        <taxon>Actinomycetota</taxon>
        <taxon>Actinomycetes</taxon>
        <taxon>Micromonosporales</taxon>
        <taxon>Micromonosporaceae</taxon>
        <taxon>Actinoplanes</taxon>
    </lineage>
</organism>
<dbReference type="InterPro" id="IPR013324">
    <property type="entry name" value="RNA_pol_sigma_r3/r4-like"/>
</dbReference>
<dbReference type="Pfam" id="PF04542">
    <property type="entry name" value="Sigma70_r2"/>
    <property type="match status" value="1"/>
</dbReference>
<dbReference type="InterPro" id="IPR014325">
    <property type="entry name" value="RNA_pol_sigma-E_actinobac"/>
</dbReference>
<dbReference type="InterPro" id="IPR013325">
    <property type="entry name" value="RNA_pol_sigma_r2"/>
</dbReference>
<keyword evidence="2" id="KW-0805">Transcription regulation</keyword>
<keyword evidence="4" id="KW-0238">DNA-binding</keyword>
<dbReference type="InterPro" id="IPR036388">
    <property type="entry name" value="WH-like_DNA-bd_sf"/>
</dbReference>
<gene>
    <name evidence="8" type="ORF">SAMN06264365_106331</name>
</gene>
<proteinExistence type="inferred from homology"/>
<keyword evidence="9" id="KW-1185">Reference proteome</keyword>
<evidence type="ECO:0000259" key="7">
    <source>
        <dbReference type="Pfam" id="PF08281"/>
    </source>
</evidence>
<dbReference type="Gene3D" id="1.10.1740.10">
    <property type="match status" value="1"/>
</dbReference>
<dbReference type="InterPro" id="IPR039425">
    <property type="entry name" value="RNA_pol_sigma-70-like"/>
</dbReference>
<dbReference type="Proteomes" id="UP000198415">
    <property type="component" value="Unassembled WGS sequence"/>
</dbReference>
<dbReference type="GO" id="GO:0003677">
    <property type="term" value="F:DNA binding"/>
    <property type="evidence" value="ECO:0007669"/>
    <property type="project" value="UniProtKB-KW"/>
</dbReference>
<dbReference type="InterPro" id="IPR014284">
    <property type="entry name" value="RNA_pol_sigma-70_dom"/>
</dbReference>
<dbReference type="PANTHER" id="PTHR43133">
    <property type="entry name" value="RNA POLYMERASE ECF-TYPE SIGMA FACTO"/>
    <property type="match status" value="1"/>
</dbReference>
<dbReference type="InterPro" id="IPR013249">
    <property type="entry name" value="RNA_pol_sigma70_r4_t2"/>
</dbReference>
<keyword evidence="5" id="KW-0804">Transcription</keyword>
<dbReference type="EMBL" id="FZNR01000006">
    <property type="protein sequence ID" value="SNR87143.1"/>
    <property type="molecule type" value="Genomic_DNA"/>
</dbReference>
<name>A0A238ZWX1_9ACTN</name>
<accession>A0A238ZWX1</accession>
<protein>
    <submittedName>
        <fullName evidence="8">RNA polymerase sigma-70 factor, sigma-E family</fullName>
    </submittedName>
</protein>
<dbReference type="AlphaFoldDB" id="A0A238ZWX1"/>
<dbReference type="PANTHER" id="PTHR43133:SF50">
    <property type="entry name" value="ECF RNA POLYMERASE SIGMA FACTOR SIGM"/>
    <property type="match status" value="1"/>
</dbReference>
<feature type="domain" description="RNA polymerase sigma factor 70 region 4 type 2" evidence="7">
    <location>
        <begin position="130"/>
        <end position="182"/>
    </location>
</feature>
<dbReference type="SUPFAM" id="SSF88659">
    <property type="entry name" value="Sigma3 and sigma4 domains of RNA polymerase sigma factors"/>
    <property type="match status" value="1"/>
</dbReference>
<dbReference type="SUPFAM" id="SSF88946">
    <property type="entry name" value="Sigma2 domain of RNA polymerase sigma factors"/>
    <property type="match status" value="1"/>
</dbReference>
<dbReference type="GO" id="GO:0006352">
    <property type="term" value="P:DNA-templated transcription initiation"/>
    <property type="evidence" value="ECO:0007669"/>
    <property type="project" value="InterPro"/>
</dbReference>
<dbReference type="Gene3D" id="1.10.10.10">
    <property type="entry name" value="Winged helix-like DNA-binding domain superfamily/Winged helix DNA-binding domain"/>
    <property type="match status" value="1"/>
</dbReference>
<dbReference type="NCBIfam" id="TIGR02983">
    <property type="entry name" value="SigE-fam_strep"/>
    <property type="match status" value="1"/>
</dbReference>
<feature type="domain" description="RNA polymerase sigma-70 region 2" evidence="6">
    <location>
        <begin position="36"/>
        <end position="96"/>
    </location>
</feature>